<dbReference type="Proteomes" id="UP000712281">
    <property type="component" value="Unassembled WGS sequence"/>
</dbReference>
<reference evidence="2" key="1">
    <citation type="submission" date="2019-12" db="EMBL/GenBank/DDBJ databases">
        <title>Genome sequencing and annotation of Brassica cretica.</title>
        <authorList>
            <person name="Studholme D.J."/>
            <person name="Sarris P.F."/>
        </authorList>
    </citation>
    <scope>NUCLEOTIDE SEQUENCE</scope>
    <source>
        <strain evidence="1">PFS-001/15</strain>
        <strain evidence="2">PFS-102/07</strain>
        <tissue evidence="2">Leaf</tissue>
    </source>
</reference>
<sequence>MNPIQFQQSPYDCVKFTPNEVDWYSLLAFGLGRVPFAKLPLSLTLIGDQISLDFSPRGTLFLLPTVKRSVIKQLFD</sequence>
<accession>A0A8S9JWN8</accession>
<dbReference type="EMBL" id="QGKW02002005">
    <property type="protein sequence ID" value="KAF2543670.1"/>
    <property type="molecule type" value="Genomic_DNA"/>
</dbReference>
<protein>
    <submittedName>
        <fullName evidence="2">Uncharacterized protein</fullName>
    </submittedName>
</protein>
<evidence type="ECO:0000313" key="2">
    <source>
        <dbReference type="EMBL" id="KAF2586229.1"/>
    </source>
</evidence>
<comment type="caution">
    <text evidence="2">The sequence shown here is derived from an EMBL/GenBank/DDBJ whole genome shotgun (WGS) entry which is preliminary data.</text>
</comment>
<proteinExistence type="predicted"/>
<dbReference type="EMBL" id="QGKY02000246">
    <property type="protein sequence ID" value="KAF2586229.1"/>
    <property type="molecule type" value="Genomic_DNA"/>
</dbReference>
<organism evidence="2">
    <name type="scientific">Brassica cretica</name>
    <name type="common">Mustard</name>
    <dbReference type="NCBI Taxonomy" id="69181"/>
    <lineage>
        <taxon>Eukaryota</taxon>
        <taxon>Viridiplantae</taxon>
        <taxon>Streptophyta</taxon>
        <taxon>Embryophyta</taxon>
        <taxon>Tracheophyta</taxon>
        <taxon>Spermatophyta</taxon>
        <taxon>Magnoliopsida</taxon>
        <taxon>eudicotyledons</taxon>
        <taxon>Gunneridae</taxon>
        <taxon>Pentapetalae</taxon>
        <taxon>rosids</taxon>
        <taxon>malvids</taxon>
        <taxon>Brassicales</taxon>
        <taxon>Brassicaceae</taxon>
        <taxon>Brassiceae</taxon>
        <taxon>Brassica</taxon>
    </lineage>
</organism>
<dbReference type="AlphaFoldDB" id="A0A8S9JWN8"/>
<evidence type="ECO:0000313" key="1">
    <source>
        <dbReference type="EMBL" id="KAF2543670.1"/>
    </source>
</evidence>
<name>A0A8S9JWN8_BRACR</name>
<gene>
    <name evidence="1" type="ORF">F2Q68_00028606</name>
    <name evidence="2" type="ORF">F2Q70_00033734</name>
</gene>